<feature type="domain" description="Endonuclease/exonuclease/phosphatase" evidence="11">
    <location>
        <begin position="72"/>
        <end position="283"/>
    </location>
</feature>
<name>A0ABR2VR96_9FUNG</name>
<evidence type="ECO:0000256" key="2">
    <source>
        <dbReference type="ARBA" id="ARBA00001946"/>
    </source>
</evidence>
<keyword evidence="4" id="KW-0540">Nuclease</keyword>
<reference evidence="12 13" key="1">
    <citation type="submission" date="2023-04" db="EMBL/GenBank/DDBJ databases">
        <title>Genome of Basidiobolus ranarum AG-B5.</title>
        <authorList>
            <person name="Stajich J.E."/>
            <person name="Carter-House D."/>
            <person name="Gryganskyi A."/>
        </authorList>
    </citation>
    <scope>NUCLEOTIDE SEQUENCE [LARGE SCALE GENOMIC DNA]</scope>
    <source>
        <strain evidence="12 13">AG-B5</strain>
    </source>
</reference>
<dbReference type="SUPFAM" id="SSF56219">
    <property type="entry name" value="DNase I-like"/>
    <property type="match status" value="1"/>
</dbReference>
<keyword evidence="8" id="KW-0460">Magnesium</keyword>
<organism evidence="12 13">
    <name type="scientific">Basidiobolus ranarum</name>
    <dbReference type="NCBI Taxonomy" id="34480"/>
    <lineage>
        <taxon>Eukaryota</taxon>
        <taxon>Fungi</taxon>
        <taxon>Fungi incertae sedis</taxon>
        <taxon>Zoopagomycota</taxon>
        <taxon>Entomophthoromycotina</taxon>
        <taxon>Basidiobolomycetes</taxon>
        <taxon>Basidiobolales</taxon>
        <taxon>Basidiobolaceae</taxon>
        <taxon>Basidiobolus</taxon>
    </lineage>
</organism>
<evidence type="ECO:0000259" key="11">
    <source>
        <dbReference type="Pfam" id="PF03372"/>
    </source>
</evidence>
<evidence type="ECO:0000256" key="8">
    <source>
        <dbReference type="ARBA" id="ARBA00022842"/>
    </source>
</evidence>
<evidence type="ECO:0000256" key="3">
    <source>
        <dbReference type="ARBA" id="ARBA00004322"/>
    </source>
</evidence>
<comment type="cofactor">
    <cofactor evidence="2">
        <name>Mg(2+)</name>
        <dbReference type="ChEBI" id="CHEBI:18420"/>
    </cofactor>
</comment>
<dbReference type="Gene3D" id="3.60.10.10">
    <property type="entry name" value="Endonuclease/exonuclease/phosphatase"/>
    <property type="match status" value="1"/>
</dbReference>
<dbReference type="PANTHER" id="PTHR15822:SF4">
    <property type="entry name" value="TYROSYL-DNA PHOSPHODIESTERASE 2"/>
    <property type="match status" value="1"/>
</dbReference>
<keyword evidence="5" id="KW-0479">Metal-binding</keyword>
<dbReference type="CDD" id="cd09080">
    <property type="entry name" value="TDP2"/>
    <property type="match status" value="1"/>
</dbReference>
<keyword evidence="13" id="KW-1185">Reference proteome</keyword>
<evidence type="ECO:0000256" key="9">
    <source>
        <dbReference type="ARBA" id="ARBA00023204"/>
    </source>
</evidence>
<keyword evidence="10" id="KW-0539">Nucleus</keyword>
<keyword evidence="6" id="KW-0227">DNA damage</keyword>
<evidence type="ECO:0000256" key="7">
    <source>
        <dbReference type="ARBA" id="ARBA00022801"/>
    </source>
</evidence>
<evidence type="ECO:0000256" key="5">
    <source>
        <dbReference type="ARBA" id="ARBA00022723"/>
    </source>
</evidence>
<sequence>MFCSSISSLFSLFSQTPKKLPAESSISPFYFNSELKKWLPLHRDQLDALPPSSGRKNLDDDVAFRTWKLCCYNIAGTDKPHSEHRVDALLHLLLQEDADVICLQEVTPEFVDQMKKELWVQQSYILSDIESQSLHPQGVLMLSRLPLHPFFATYLPSKQQKKMLYADIYINEQSVVRIATSHLESSNHNINFRQQQLESIKTVLLPESEKDKFMTSVICGDFNFTGSDEDVALKKANFVDAWAHKYPKNEMGAGYTLGVNYPTSNPSRNDRVYVCNHDKEIQWEAARIKLIGDKPITDSDETKMFPSSHLGLSVTFTATWPN</sequence>
<comment type="subcellular location">
    <subcellularLocation>
        <location evidence="3">Nucleus</location>
        <location evidence="3">PML body</location>
    </subcellularLocation>
</comment>
<dbReference type="InterPro" id="IPR036691">
    <property type="entry name" value="Endo/exonu/phosph_ase_sf"/>
</dbReference>
<comment type="caution">
    <text evidence="12">The sequence shown here is derived from an EMBL/GenBank/DDBJ whole genome shotgun (WGS) entry which is preliminary data.</text>
</comment>
<dbReference type="EMBL" id="JASJQH010008125">
    <property type="protein sequence ID" value="KAK9695066.1"/>
    <property type="molecule type" value="Genomic_DNA"/>
</dbReference>
<evidence type="ECO:0000256" key="6">
    <source>
        <dbReference type="ARBA" id="ARBA00022763"/>
    </source>
</evidence>
<evidence type="ECO:0000313" key="12">
    <source>
        <dbReference type="EMBL" id="KAK9695066.1"/>
    </source>
</evidence>
<dbReference type="InterPro" id="IPR051547">
    <property type="entry name" value="TDP2-like"/>
</dbReference>
<comment type="cofactor">
    <cofactor evidence="1">
        <name>Mn(2+)</name>
        <dbReference type="ChEBI" id="CHEBI:29035"/>
    </cofactor>
</comment>
<evidence type="ECO:0000256" key="10">
    <source>
        <dbReference type="ARBA" id="ARBA00023242"/>
    </source>
</evidence>
<accession>A0ABR2VR96</accession>
<dbReference type="PANTHER" id="PTHR15822">
    <property type="entry name" value="TRAF AND TNF RECEPTOR-ASSOCIATED PROTEIN"/>
    <property type="match status" value="1"/>
</dbReference>
<evidence type="ECO:0000313" key="13">
    <source>
        <dbReference type="Proteomes" id="UP001479436"/>
    </source>
</evidence>
<protein>
    <recommendedName>
        <fullName evidence="11">Endonuclease/exonuclease/phosphatase domain-containing protein</fullName>
    </recommendedName>
</protein>
<dbReference type="InterPro" id="IPR005135">
    <property type="entry name" value="Endo/exonuclease/phosphatase"/>
</dbReference>
<evidence type="ECO:0000256" key="1">
    <source>
        <dbReference type="ARBA" id="ARBA00001936"/>
    </source>
</evidence>
<dbReference type="Pfam" id="PF03372">
    <property type="entry name" value="Exo_endo_phos"/>
    <property type="match status" value="1"/>
</dbReference>
<dbReference type="Proteomes" id="UP001479436">
    <property type="component" value="Unassembled WGS sequence"/>
</dbReference>
<proteinExistence type="predicted"/>
<gene>
    <name evidence="12" type="ORF">K7432_013162</name>
</gene>
<evidence type="ECO:0000256" key="4">
    <source>
        <dbReference type="ARBA" id="ARBA00022722"/>
    </source>
</evidence>
<keyword evidence="9" id="KW-0234">DNA repair</keyword>
<keyword evidence="7" id="KW-0378">Hydrolase</keyword>